<evidence type="ECO:0000256" key="1">
    <source>
        <dbReference type="ARBA" id="ARBA00004418"/>
    </source>
</evidence>
<keyword evidence="2" id="KW-0813">Transport</keyword>
<dbReference type="InterPro" id="IPR006311">
    <property type="entry name" value="TAT_signal"/>
</dbReference>
<comment type="subcellular location">
    <subcellularLocation>
        <location evidence="1">Periplasm</location>
    </subcellularLocation>
</comment>
<dbReference type="Gene3D" id="3.40.190.10">
    <property type="entry name" value="Periplasmic binding protein-like II"/>
    <property type="match status" value="2"/>
</dbReference>
<dbReference type="InterPro" id="IPR001188">
    <property type="entry name" value="Sperm_putr-bd"/>
</dbReference>
<evidence type="ECO:0000313" key="6">
    <source>
        <dbReference type="Proteomes" id="UP001165667"/>
    </source>
</evidence>
<dbReference type="PROSITE" id="PS51318">
    <property type="entry name" value="TAT"/>
    <property type="match status" value="1"/>
</dbReference>
<gene>
    <name evidence="5" type="ORF">M8523_21150</name>
</gene>
<dbReference type="GO" id="GO:0042597">
    <property type="term" value="C:periplasmic space"/>
    <property type="evidence" value="ECO:0007669"/>
    <property type="project" value="UniProtKB-SubCell"/>
</dbReference>
<dbReference type="SUPFAM" id="SSF53850">
    <property type="entry name" value="Periplasmic binding protein-like II"/>
    <property type="match status" value="1"/>
</dbReference>
<keyword evidence="4" id="KW-0574">Periplasm</keyword>
<name>A0AA41YXS9_9HYPH</name>
<organism evidence="5 6">
    <name type="scientific">Lichenifustis flavocetrariae</name>
    <dbReference type="NCBI Taxonomy" id="2949735"/>
    <lineage>
        <taxon>Bacteria</taxon>
        <taxon>Pseudomonadati</taxon>
        <taxon>Pseudomonadota</taxon>
        <taxon>Alphaproteobacteria</taxon>
        <taxon>Hyphomicrobiales</taxon>
        <taxon>Lichenihabitantaceae</taxon>
        <taxon>Lichenifustis</taxon>
    </lineage>
</organism>
<dbReference type="GO" id="GO:0015846">
    <property type="term" value="P:polyamine transport"/>
    <property type="evidence" value="ECO:0007669"/>
    <property type="project" value="InterPro"/>
</dbReference>
<evidence type="ECO:0000256" key="3">
    <source>
        <dbReference type="ARBA" id="ARBA00022729"/>
    </source>
</evidence>
<dbReference type="PANTHER" id="PTHR30222">
    <property type="entry name" value="SPERMIDINE/PUTRESCINE-BINDING PERIPLASMIC PROTEIN"/>
    <property type="match status" value="1"/>
</dbReference>
<evidence type="ECO:0000256" key="4">
    <source>
        <dbReference type="ARBA" id="ARBA00022764"/>
    </source>
</evidence>
<dbReference type="PANTHER" id="PTHR30222:SF17">
    <property type="entry name" value="SPERMIDINE_PUTRESCINE-BINDING PERIPLASMIC PROTEIN"/>
    <property type="match status" value="1"/>
</dbReference>
<keyword evidence="3" id="KW-0732">Signal</keyword>
<dbReference type="PRINTS" id="PR00909">
    <property type="entry name" value="SPERMDNBNDNG"/>
</dbReference>
<accession>A0AA41YXS9</accession>
<evidence type="ECO:0000256" key="2">
    <source>
        <dbReference type="ARBA" id="ARBA00022448"/>
    </source>
</evidence>
<dbReference type="AlphaFoldDB" id="A0AA41YXS9"/>
<keyword evidence="6" id="KW-1185">Reference proteome</keyword>
<dbReference type="RefSeq" id="WP_282586906.1">
    <property type="nucleotide sequence ID" value="NZ_JAMOIM010000016.1"/>
</dbReference>
<evidence type="ECO:0000313" key="5">
    <source>
        <dbReference type="EMBL" id="MCW6510529.1"/>
    </source>
</evidence>
<dbReference type="Proteomes" id="UP001165667">
    <property type="component" value="Unassembled WGS sequence"/>
</dbReference>
<comment type="caution">
    <text evidence="5">The sequence shown here is derived from an EMBL/GenBank/DDBJ whole genome shotgun (WGS) entry which is preliminary data.</text>
</comment>
<protein>
    <submittedName>
        <fullName evidence="5">Extracellular solute-binding protein</fullName>
    </submittedName>
</protein>
<dbReference type="EMBL" id="JAMOIM010000016">
    <property type="protein sequence ID" value="MCW6510529.1"/>
    <property type="molecule type" value="Genomic_DNA"/>
</dbReference>
<reference evidence="5" key="1">
    <citation type="submission" date="2022-05" db="EMBL/GenBank/DDBJ databases">
        <authorList>
            <person name="Pankratov T."/>
        </authorList>
    </citation>
    <scope>NUCLEOTIDE SEQUENCE</scope>
    <source>
        <strain evidence="5">BP6-180914</strain>
    </source>
</reference>
<proteinExistence type="predicted"/>
<sequence>MRDDDQHKGLNRRVLLKTAAVGLGALSAPALISAKARASSGEVNFMGWSGYKFDDLFAAFTKQTGIKVNFLDQPDQDTMYAKCKVALQTGGVDFVEPTLDRVPAWVSNGIVQPWDLTKIKLDNYDPAFVSGAAGAAAEVGGKRYYLPSVWGTEALVHSTADAPMDYPDTTLASLFDPKFEGKVVVRGHSALAAMGRVLDEQGKLPKPFLDSYKDEATMKQIWDIVLAAAIKAKPNVAQFWNGENDAQAAFRTNGCTLGLCWDSTGYNLGKDGLPFAYVSPKEGAFGWMQGYFLMKNAANLEQAAEFANFVSTAQGSALNATAFSANPTGKGAAALLDPKVAAFYKAAYPGDALAKMWWWPAQDSWFLKLRGEYADKYKAA</sequence>
<dbReference type="GO" id="GO:0019808">
    <property type="term" value="F:polyamine binding"/>
    <property type="evidence" value="ECO:0007669"/>
    <property type="project" value="InterPro"/>
</dbReference>
<dbReference type="InterPro" id="IPR006059">
    <property type="entry name" value="SBP"/>
</dbReference>
<dbReference type="Pfam" id="PF13416">
    <property type="entry name" value="SBP_bac_8"/>
    <property type="match status" value="1"/>
</dbReference>